<keyword evidence="1" id="KW-0472">Membrane</keyword>
<keyword evidence="1" id="KW-1133">Transmembrane helix</keyword>
<feature type="transmembrane region" description="Helical" evidence="1">
    <location>
        <begin position="12"/>
        <end position="28"/>
    </location>
</feature>
<comment type="caution">
    <text evidence="2">The sequence shown here is derived from an EMBL/GenBank/DDBJ whole genome shotgun (WGS) entry which is preliminary data.</text>
</comment>
<organism evidence="2">
    <name type="scientific">Sesamum radiatum</name>
    <name type="common">Black benniseed</name>
    <dbReference type="NCBI Taxonomy" id="300843"/>
    <lineage>
        <taxon>Eukaryota</taxon>
        <taxon>Viridiplantae</taxon>
        <taxon>Streptophyta</taxon>
        <taxon>Embryophyta</taxon>
        <taxon>Tracheophyta</taxon>
        <taxon>Spermatophyta</taxon>
        <taxon>Magnoliopsida</taxon>
        <taxon>eudicotyledons</taxon>
        <taxon>Gunneridae</taxon>
        <taxon>Pentapetalae</taxon>
        <taxon>asterids</taxon>
        <taxon>lamiids</taxon>
        <taxon>Lamiales</taxon>
        <taxon>Pedaliaceae</taxon>
        <taxon>Sesamum</taxon>
    </lineage>
</organism>
<proteinExistence type="predicted"/>
<dbReference type="PANTHER" id="PTHR34656">
    <property type="entry name" value="PYRROLINE-5-CARBOXYLATE REDUCTASE"/>
    <property type="match status" value="1"/>
</dbReference>
<accession>A0AAW2RY33</accession>
<dbReference type="EMBL" id="JACGWJ010000012">
    <property type="protein sequence ID" value="KAL0385135.1"/>
    <property type="molecule type" value="Genomic_DNA"/>
</dbReference>
<gene>
    <name evidence="2" type="ORF">Sradi_2907800</name>
</gene>
<protein>
    <submittedName>
        <fullName evidence="2">Uncharacterized protein</fullName>
    </submittedName>
</protein>
<evidence type="ECO:0000256" key="1">
    <source>
        <dbReference type="SAM" id="Phobius"/>
    </source>
</evidence>
<dbReference type="PANTHER" id="PTHR34656:SF2">
    <property type="entry name" value="TRANSMEMBRANE PROTEIN"/>
    <property type="match status" value="1"/>
</dbReference>
<feature type="transmembrane region" description="Helical" evidence="1">
    <location>
        <begin position="107"/>
        <end position="126"/>
    </location>
</feature>
<reference evidence="2" key="2">
    <citation type="journal article" date="2024" name="Plant">
        <title>Genomic evolution and insights into agronomic trait innovations of Sesamum species.</title>
        <authorList>
            <person name="Miao H."/>
            <person name="Wang L."/>
            <person name="Qu L."/>
            <person name="Liu H."/>
            <person name="Sun Y."/>
            <person name="Le M."/>
            <person name="Wang Q."/>
            <person name="Wei S."/>
            <person name="Zheng Y."/>
            <person name="Lin W."/>
            <person name="Duan Y."/>
            <person name="Cao H."/>
            <person name="Xiong S."/>
            <person name="Wang X."/>
            <person name="Wei L."/>
            <person name="Li C."/>
            <person name="Ma Q."/>
            <person name="Ju M."/>
            <person name="Zhao R."/>
            <person name="Li G."/>
            <person name="Mu C."/>
            <person name="Tian Q."/>
            <person name="Mei H."/>
            <person name="Zhang T."/>
            <person name="Gao T."/>
            <person name="Zhang H."/>
        </authorList>
    </citation>
    <scope>NUCLEOTIDE SEQUENCE</scope>
    <source>
        <strain evidence="2">G02</strain>
    </source>
</reference>
<dbReference type="AlphaFoldDB" id="A0AAW2RY33"/>
<evidence type="ECO:0000313" key="2">
    <source>
        <dbReference type="EMBL" id="KAL0385135.1"/>
    </source>
</evidence>
<name>A0AAW2RY33_SESRA</name>
<keyword evidence="1" id="KW-0812">Transmembrane</keyword>
<feature type="transmembrane region" description="Helical" evidence="1">
    <location>
        <begin position="48"/>
        <end position="74"/>
    </location>
</feature>
<reference evidence="2" key="1">
    <citation type="submission" date="2020-06" db="EMBL/GenBank/DDBJ databases">
        <authorList>
            <person name="Li T."/>
            <person name="Hu X."/>
            <person name="Zhang T."/>
            <person name="Song X."/>
            <person name="Zhang H."/>
            <person name="Dai N."/>
            <person name="Sheng W."/>
            <person name="Hou X."/>
            <person name="Wei L."/>
        </authorList>
    </citation>
    <scope>NUCLEOTIDE SEQUENCE</scope>
    <source>
        <strain evidence="2">G02</strain>
        <tissue evidence="2">Leaf</tissue>
    </source>
</reference>
<sequence>MDQLTKPTKTTTTTTCLFFLSISFFLFVDRTTYSFGSSSPVLPLLAAFLIILLIVFAVRTTILTWITVMVLLAFAGKRRRILVKEGRKITSDVAMYLAQVVLEERSFVAFVCATIGSLLALAWVRVANQTPM</sequence>